<dbReference type="Pfam" id="PF13499">
    <property type="entry name" value="EF-hand_7"/>
    <property type="match status" value="2"/>
</dbReference>
<dbReference type="InterPro" id="IPR011992">
    <property type="entry name" value="EF-hand-dom_pair"/>
</dbReference>
<feature type="domain" description="EF-hand" evidence="9">
    <location>
        <begin position="413"/>
        <end position="448"/>
    </location>
</feature>
<evidence type="ECO:0000259" key="8">
    <source>
        <dbReference type="PROSITE" id="PS50011"/>
    </source>
</evidence>
<dbReference type="Pfam" id="PF00069">
    <property type="entry name" value="Pkinase"/>
    <property type="match status" value="1"/>
</dbReference>
<evidence type="ECO:0000313" key="10">
    <source>
        <dbReference type="EMBL" id="CAL5222918.1"/>
    </source>
</evidence>
<keyword evidence="4" id="KW-0418">Kinase</keyword>
<dbReference type="Gene3D" id="1.10.510.10">
    <property type="entry name" value="Transferase(Phosphotransferase) domain 1"/>
    <property type="match status" value="1"/>
</dbReference>
<dbReference type="SUPFAM" id="SSF56112">
    <property type="entry name" value="Protein kinase-like (PK-like)"/>
    <property type="match status" value="1"/>
</dbReference>
<evidence type="ECO:0000256" key="6">
    <source>
        <dbReference type="ARBA" id="ARBA00022840"/>
    </source>
</evidence>
<evidence type="ECO:0000313" key="11">
    <source>
        <dbReference type="Proteomes" id="UP001497392"/>
    </source>
</evidence>
<dbReference type="PROSITE" id="PS00108">
    <property type="entry name" value="PROTEIN_KINASE_ST"/>
    <property type="match status" value="1"/>
</dbReference>
<keyword evidence="6 7" id="KW-0067">ATP-binding</keyword>
<feature type="domain" description="Protein kinase" evidence="8">
    <location>
        <begin position="97"/>
        <end position="363"/>
    </location>
</feature>
<dbReference type="Gene3D" id="1.10.238.10">
    <property type="entry name" value="EF-hand"/>
    <property type="match status" value="1"/>
</dbReference>
<proteinExistence type="predicted"/>
<evidence type="ECO:0000256" key="7">
    <source>
        <dbReference type="PROSITE-ProRule" id="PRU10141"/>
    </source>
</evidence>
<dbReference type="InterPro" id="IPR002048">
    <property type="entry name" value="EF_hand_dom"/>
</dbReference>
<gene>
    <name evidence="10" type="primary">g5351</name>
    <name evidence="10" type="ORF">VP750_LOCUS4577</name>
</gene>
<dbReference type="PROSITE" id="PS00107">
    <property type="entry name" value="PROTEIN_KINASE_ATP"/>
    <property type="match status" value="1"/>
</dbReference>
<dbReference type="InterPro" id="IPR017441">
    <property type="entry name" value="Protein_kinase_ATP_BS"/>
</dbReference>
<keyword evidence="3 7" id="KW-0547">Nucleotide-binding</keyword>
<evidence type="ECO:0000256" key="3">
    <source>
        <dbReference type="ARBA" id="ARBA00022741"/>
    </source>
</evidence>
<evidence type="ECO:0000259" key="9">
    <source>
        <dbReference type="PROSITE" id="PS50222"/>
    </source>
</evidence>
<feature type="binding site" evidence="7">
    <location>
        <position position="126"/>
    </location>
    <ligand>
        <name>ATP</name>
        <dbReference type="ChEBI" id="CHEBI:30616"/>
    </ligand>
</feature>
<dbReference type="SUPFAM" id="SSF47473">
    <property type="entry name" value="EF-hand"/>
    <property type="match status" value="1"/>
</dbReference>
<evidence type="ECO:0000256" key="2">
    <source>
        <dbReference type="ARBA" id="ARBA00022679"/>
    </source>
</evidence>
<dbReference type="CDD" id="cd00051">
    <property type="entry name" value="EFh"/>
    <property type="match status" value="1"/>
</dbReference>
<feature type="domain" description="EF-hand" evidence="9">
    <location>
        <begin position="449"/>
        <end position="484"/>
    </location>
</feature>
<evidence type="ECO:0000256" key="1">
    <source>
        <dbReference type="ARBA" id="ARBA00022527"/>
    </source>
</evidence>
<keyword evidence="1" id="KW-0723">Serine/threonine-protein kinase</keyword>
<organism evidence="10 11">
    <name type="scientific">Coccomyxa viridis</name>
    <dbReference type="NCBI Taxonomy" id="1274662"/>
    <lineage>
        <taxon>Eukaryota</taxon>
        <taxon>Viridiplantae</taxon>
        <taxon>Chlorophyta</taxon>
        <taxon>core chlorophytes</taxon>
        <taxon>Trebouxiophyceae</taxon>
        <taxon>Trebouxiophyceae incertae sedis</taxon>
        <taxon>Coccomyxaceae</taxon>
        <taxon>Coccomyxa</taxon>
    </lineage>
</organism>
<reference evidence="10 11" key="1">
    <citation type="submission" date="2024-06" db="EMBL/GenBank/DDBJ databases">
        <authorList>
            <person name="Kraege A."/>
            <person name="Thomma B."/>
        </authorList>
    </citation>
    <scope>NUCLEOTIDE SEQUENCE [LARGE SCALE GENOMIC DNA]</scope>
</reference>
<dbReference type="PROSITE" id="PS50222">
    <property type="entry name" value="EF_HAND_2"/>
    <property type="match status" value="4"/>
</dbReference>
<feature type="domain" description="EF-hand" evidence="9">
    <location>
        <begin position="532"/>
        <end position="567"/>
    </location>
</feature>
<dbReference type="PANTHER" id="PTHR24349">
    <property type="entry name" value="SERINE/THREONINE-PROTEIN KINASE"/>
    <property type="match status" value="1"/>
</dbReference>
<keyword evidence="5" id="KW-0106">Calcium</keyword>
<dbReference type="InterPro" id="IPR000719">
    <property type="entry name" value="Prot_kinase_dom"/>
</dbReference>
<comment type="caution">
    <text evidence="10">The sequence shown here is derived from an EMBL/GenBank/DDBJ whole genome shotgun (WGS) entry which is preliminary data.</text>
</comment>
<dbReference type="SMART" id="SM00220">
    <property type="entry name" value="S_TKc"/>
    <property type="match status" value="1"/>
</dbReference>
<dbReference type="InterPro" id="IPR018247">
    <property type="entry name" value="EF_Hand_1_Ca_BS"/>
</dbReference>
<sequence length="589" mass="66205">MTLFRQSLDASKLQRGFACGSRHVELQQQQPARRRAKRARKCSSRKAPGLQIHCVLRADYAATACDSSVLRRPLKEELQPADVRNVFDFPRNLQEKYELGKILGAGSFGIVREAVGRRTGTHFACKTIPKIPKRGKGTPRYLLKLQTEVDAMVQLGPSLDAVYLKGVFEDDENIHLVMELCSGGGILDRMKDGTLTEARVADIMRSVLRFIAQCHAKGIIYRDVKPDNFLFLTPEEKSPIRATDFGLSIRHRAEEGKLKSRSGTPVYMAPEVIMQEYGPPADLWSVGMLMYQLLTGTFPFWDSVQNISLQQVWQAVLTKRVELESRKLKSTISDSARDLLKGLLVRDQDKRMTAAQALQHPWVCEAGCAPDVPLEGTVMQRLQRHATYGHMKQLVLHIIAQGVIGDKASKELEMVTALRELFEALDTDRSGGLDANELADGLLSRGYRVTKAEMDQLIDRMDLNQDGNIAFDEFSSALVDWQKLQSEKGWERWVDDAFSKLDINGDGFISMEEILDKLPLETTDPDDDMESERFLQARRMLREADDNGDGLISREEFHDLFTRSTTPDVLQGYDARWTAPEASNGAVAA</sequence>
<dbReference type="InterPro" id="IPR011009">
    <property type="entry name" value="Kinase-like_dom_sf"/>
</dbReference>
<keyword evidence="11" id="KW-1185">Reference proteome</keyword>
<evidence type="ECO:0000256" key="5">
    <source>
        <dbReference type="ARBA" id="ARBA00022837"/>
    </source>
</evidence>
<dbReference type="InterPro" id="IPR008271">
    <property type="entry name" value="Ser/Thr_kinase_AS"/>
</dbReference>
<dbReference type="InterPro" id="IPR050205">
    <property type="entry name" value="CDPK_Ser/Thr_kinases"/>
</dbReference>
<dbReference type="PROSITE" id="PS50011">
    <property type="entry name" value="PROTEIN_KINASE_DOM"/>
    <property type="match status" value="1"/>
</dbReference>
<accession>A0ABP1FSL8</accession>
<evidence type="ECO:0000256" key="4">
    <source>
        <dbReference type="ARBA" id="ARBA00022777"/>
    </source>
</evidence>
<feature type="domain" description="EF-hand" evidence="9">
    <location>
        <begin position="489"/>
        <end position="524"/>
    </location>
</feature>
<dbReference type="EMBL" id="CAXHTA020000007">
    <property type="protein sequence ID" value="CAL5222918.1"/>
    <property type="molecule type" value="Genomic_DNA"/>
</dbReference>
<dbReference type="PROSITE" id="PS00018">
    <property type="entry name" value="EF_HAND_1"/>
    <property type="match status" value="3"/>
</dbReference>
<keyword evidence="2" id="KW-0808">Transferase</keyword>
<protein>
    <submittedName>
        <fullName evidence="10">G5351 protein</fullName>
    </submittedName>
</protein>
<dbReference type="SMART" id="SM00054">
    <property type="entry name" value="EFh"/>
    <property type="match status" value="4"/>
</dbReference>
<dbReference type="Proteomes" id="UP001497392">
    <property type="component" value="Unassembled WGS sequence"/>
</dbReference>
<dbReference type="CDD" id="cd05117">
    <property type="entry name" value="STKc_CAMK"/>
    <property type="match status" value="1"/>
</dbReference>
<name>A0ABP1FSL8_9CHLO</name>
<dbReference type="Gene3D" id="3.30.200.20">
    <property type="entry name" value="Phosphorylase Kinase, domain 1"/>
    <property type="match status" value="1"/>
</dbReference>